<dbReference type="Gene3D" id="1.10.443.10">
    <property type="entry name" value="Intergrase catalytic core"/>
    <property type="match status" value="1"/>
</dbReference>
<proteinExistence type="inferred from homology"/>
<dbReference type="InterPro" id="IPR004107">
    <property type="entry name" value="Integrase_SAM-like_N"/>
</dbReference>
<dbReference type="Gene3D" id="1.10.150.130">
    <property type="match status" value="1"/>
</dbReference>
<evidence type="ECO:0000256" key="2">
    <source>
        <dbReference type="ARBA" id="ARBA00008857"/>
    </source>
</evidence>
<dbReference type="RefSeq" id="WP_219964872.1">
    <property type="nucleotide sequence ID" value="NZ_JAGFNZ010000002.1"/>
</dbReference>
<dbReference type="InterPro" id="IPR013762">
    <property type="entry name" value="Integrase-like_cat_sf"/>
</dbReference>
<dbReference type="InterPro" id="IPR044068">
    <property type="entry name" value="CB"/>
</dbReference>
<feature type="domain" description="Tyr recombinase" evidence="7">
    <location>
        <begin position="246"/>
        <end position="449"/>
    </location>
</feature>
<gene>
    <name evidence="9" type="ORF">J5W02_06535</name>
</gene>
<evidence type="ECO:0000313" key="9">
    <source>
        <dbReference type="EMBL" id="MBW7572467.1"/>
    </source>
</evidence>
<reference evidence="9 10" key="1">
    <citation type="submission" date="2021-03" db="EMBL/GenBank/DDBJ databases">
        <title>Caproiciproducens sp. nov. isolated from feces of cow.</title>
        <authorList>
            <person name="Choi J.-Y."/>
        </authorList>
    </citation>
    <scope>NUCLEOTIDE SEQUENCE [LARGE SCALE GENOMIC DNA]</scope>
    <source>
        <strain evidence="9 10">AGMB10547</strain>
    </source>
</reference>
<dbReference type="PANTHER" id="PTHR30349:SF91">
    <property type="entry name" value="INTA PROTEIN"/>
    <property type="match status" value="1"/>
</dbReference>
<evidence type="ECO:0000256" key="5">
    <source>
        <dbReference type="ARBA" id="ARBA00023172"/>
    </source>
</evidence>
<dbReference type="InterPro" id="IPR002104">
    <property type="entry name" value="Integrase_catalytic"/>
</dbReference>
<keyword evidence="5" id="KW-0233">DNA recombination</keyword>
<comment type="similarity">
    <text evidence="2">Belongs to the 'phage' integrase family.</text>
</comment>
<feature type="domain" description="Core-binding (CB)" evidence="8">
    <location>
        <begin position="68"/>
        <end position="225"/>
    </location>
</feature>
<keyword evidence="3" id="KW-0229">DNA integration</keyword>
<dbReference type="Proteomes" id="UP000719942">
    <property type="component" value="Unassembled WGS sequence"/>
</dbReference>
<evidence type="ECO:0000256" key="1">
    <source>
        <dbReference type="ARBA" id="ARBA00003283"/>
    </source>
</evidence>
<comment type="caution">
    <text evidence="9">The sequence shown here is derived from an EMBL/GenBank/DDBJ whole genome shotgun (WGS) entry which is preliminary data.</text>
</comment>
<organism evidence="9 10">
    <name type="scientific">Caproiciproducens faecalis</name>
    <dbReference type="NCBI Taxonomy" id="2820301"/>
    <lineage>
        <taxon>Bacteria</taxon>
        <taxon>Bacillati</taxon>
        <taxon>Bacillota</taxon>
        <taxon>Clostridia</taxon>
        <taxon>Eubacteriales</taxon>
        <taxon>Acutalibacteraceae</taxon>
        <taxon>Caproiciproducens</taxon>
    </lineage>
</organism>
<dbReference type="SUPFAM" id="SSF56349">
    <property type="entry name" value="DNA breaking-rejoining enzymes"/>
    <property type="match status" value="1"/>
</dbReference>
<evidence type="ECO:0000259" key="8">
    <source>
        <dbReference type="PROSITE" id="PS51900"/>
    </source>
</evidence>
<dbReference type="PROSITE" id="PS51898">
    <property type="entry name" value="TYR_RECOMBINASE"/>
    <property type="match status" value="1"/>
</dbReference>
<keyword evidence="4 6" id="KW-0238">DNA-binding</keyword>
<dbReference type="InterPro" id="IPR010998">
    <property type="entry name" value="Integrase_recombinase_N"/>
</dbReference>
<dbReference type="Pfam" id="PF14659">
    <property type="entry name" value="Phage_int_SAM_3"/>
    <property type="match status" value="1"/>
</dbReference>
<evidence type="ECO:0000256" key="4">
    <source>
        <dbReference type="ARBA" id="ARBA00023125"/>
    </source>
</evidence>
<dbReference type="EMBL" id="JAGFNZ010000002">
    <property type="protein sequence ID" value="MBW7572467.1"/>
    <property type="molecule type" value="Genomic_DNA"/>
</dbReference>
<evidence type="ECO:0000259" key="7">
    <source>
        <dbReference type="PROSITE" id="PS51898"/>
    </source>
</evidence>
<dbReference type="InterPro" id="IPR011010">
    <property type="entry name" value="DNA_brk_join_enz"/>
</dbReference>
<dbReference type="PANTHER" id="PTHR30349">
    <property type="entry name" value="PHAGE INTEGRASE-RELATED"/>
    <property type="match status" value="1"/>
</dbReference>
<evidence type="ECO:0000313" key="10">
    <source>
        <dbReference type="Proteomes" id="UP000719942"/>
    </source>
</evidence>
<evidence type="ECO:0000256" key="6">
    <source>
        <dbReference type="PROSITE-ProRule" id="PRU01248"/>
    </source>
</evidence>
<keyword evidence="10" id="KW-1185">Reference proteome</keyword>
<dbReference type="Pfam" id="PF00589">
    <property type="entry name" value="Phage_integrase"/>
    <property type="match status" value="1"/>
</dbReference>
<name>A0ABS7DMD6_9FIRM</name>
<protein>
    <submittedName>
        <fullName evidence="9">Site-specific integrase</fullName>
    </submittedName>
</protein>
<evidence type="ECO:0000256" key="3">
    <source>
        <dbReference type="ARBA" id="ARBA00022908"/>
    </source>
</evidence>
<dbReference type="PROSITE" id="PS51900">
    <property type="entry name" value="CB"/>
    <property type="match status" value="1"/>
</dbReference>
<accession>A0ABS7DMD6</accession>
<dbReference type="CDD" id="cd01189">
    <property type="entry name" value="INT_ICEBs1_C_like"/>
    <property type="match status" value="1"/>
</dbReference>
<dbReference type="InterPro" id="IPR050090">
    <property type="entry name" value="Tyrosine_recombinase_XerCD"/>
</dbReference>
<sequence length="462" mass="52837">MASIRERNGAYFIMVSTGYDTTGKQIRKTMTWKPEEGMTERQIEKALNEQSVMFEKKVMSGQVLDGSVTFAEFTERWCRDYAEVNLSPKTYARYQSMLKRILPAIGHIKLDKLQPHHLMELYKDMGSDINHRGLSFLATDDLLEAFEEKGYTRDTLSKLTDIHLNTIYNVFKNKPVAEQTARKVCGVLGILFEEGFEPSKPINGLSNKTIKHHHRLISAILNQAVFWQVIPSNPASRVKPPKVARTEAKYLDEKQTAELLRLLEPESVPHQTMIKMFLYSGLRRGEMCGLEWKDIDFENHLITVRRSSQYVAGKGIYTKETKTETSDRTIKLPSQAFEVLKGYKIWQTEKRLKMGDRWEVSDRIFTQCDGKPIHPDSITGWFREFIAKTDLPQITIHSLRHTNITLLIAAGVPLRTVSYRAGHAQTSTTENIYAHAIKTADEMAADALDDILTPRGITRRLG</sequence>
<comment type="function">
    <text evidence="1">Site-specific tyrosine recombinase, which acts by catalyzing the cutting and rejoining of the recombining DNA molecules.</text>
</comment>